<evidence type="ECO:0000259" key="3">
    <source>
        <dbReference type="SMART" id="SM00322"/>
    </source>
</evidence>
<feature type="compositionally biased region" description="Basic and acidic residues" evidence="2">
    <location>
        <begin position="36"/>
        <end position="53"/>
    </location>
</feature>
<dbReference type="SMART" id="SM00322">
    <property type="entry name" value="KH"/>
    <property type="match status" value="1"/>
</dbReference>
<feature type="domain" description="K Homology" evidence="3">
    <location>
        <begin position="64"/>
        <end position="162"/>
    </location>
</feature>
<keyword evidence="1" id="KW-0694">RNA-binding</keyword>
<dbReference type="InterPro" id="IPR036612">
    <property type="entry name" value="KH_dom_type_1_sf"/>
</dbReference>
<reference evidence="5" key="1">
    <citation type="submission" date="2025-08" db="UniProtKB">
        <authorList>
            <consortium name="RefSeq"/>
        </authorList>
    </citation>
    <scope>IDENTIFICATION</scope>
    <source>
        <tissue evidence="5">Whole larvae</tissue>
    </source>
</reference>
<proteinExistence type="predicted"/>
<feature type="region of interest" description="Disordered" evidence="2">
    <location>
        <begin position="183"/>
        <end position="256"/>
    </location>
</feature>
<protein>
    <submittedName>
        <fullName evidence="5">KH domain-containing, RNA-binding, signal transduction-associated protein 2 isoform X6</fullName>
    </submittedName>
</protein>
<organism evidence="4 5">
    <name type="scientific">Galleria mellonella</name>
    <name type="common">Greater wax moth</name>
    <dbReference type="NCBI Taxonomy" id="7137"/>
    <lineage>
        <taxon>Eukaryota</taxon>
        <taxon>Metazoa</taxon>
        <taxon>Ecdysozoa</taxon>
        <taxon>Arthropoda</taxon>
        <taxon>Hexapoda</taxon>
        <taxon>Insecta</taxon>
        <taxon>Pterygota</taxon>
        <taxon>Neoptera</taxon>
        <taxon>Endopterygota</taxon>
        <taxon>Lepidoptera</taxon>
        <taxon>Glossata</taxon>
        <taxon>Ditrysia</taxon>
        <taxon>Pyraloidea</taxon>
        <taxon>Pyralidae</taxon>
        <taxon>Galleriinae</taxon>
        <taxon>Galleria</taxon>
    </lineage>
</organism>
<dbReference type="PANTHER" id="PTHR11208:SF140">
    <property type="entry name" value="GH05812P-RELATED"/>
    <property type="match status" value="1"/>
</dbReference>
<dbReference type="Gene3D" id="3.30.1370.10">
    <property type="entry name" value="K Homology domain, type 1"/>
    <property type="match status" value="1"/>
</dbReference>
<dbReference type="GeneID" id="113511162"/>
<feature type="region of interest" description="Disordered" evidence="2">
    <location>
        <begin position="1"/>
        <end position="53"/>
    </location>
</feature>
<dbReference type="Proteomes" id="UP001652740">
    <property type="component" value="Unplaced"/>
</dbReference>
<dbReference type="SUPFAM" id="SSF54791">
    <property type="entry name" value="Eukaryotic type KH-domain (KH-domain type I)"/>
    <property type="match status" value="1"/>
</dbReference>
<evidence type="ECO:0000313" key="4">
    <source>
        <dbReference type="Proteomes" id="UP001652740"/>
    </source>
</evidence>
<dbReference type="InterPro" id="IPR004087">
    <property type="entry name" value="KH_dom"/>
</dbReference>
<name>A0ABM3MY27_GALME</name>
<dbReference type="PANTHER" id="PTHR11208">
    <property type="entry name" value="RNA-BINDING PROTEIN RELATED"/>
    <property type="match status" value="1"/>
</dbReference>
<dbReference type="Pfam" id="PF22675">
    <property type="entry name" value="KH-I_KHDC4-BBP"/>
    <property type="match status" value="1"/>
</dbReference>
<dbReference type="InterPro" id="IPR055256">
    <property type="entry name" value="KH_1_KHDC4/BBP-like"/>
</dbReference>
<dbReference type="RefSeq" id="XP_052756243.1">
    <property type="nucleotide sequence ID" value="XM_052900283.1"/>
</dbReference>
<evidence type="ECO:0000313" key="5">
    <source>
        <dbReference type="RefSeq" id="XP_052756243.1"/>
    </source>
</evidence>
<evidence type="ECO:0000256" key="2">
    <source>
        <dbReference type="SAM" id="MobiDB-lite"/>
    </source>
</evidence>
<keyword evidence="4" id="KW-1185">Reference proteome</keyword>
<gene>
    <name evidence="5" type="primary">LOC113511162</name>
</gene>
<evidence type="ECO:0000256" key="1">
    <source>
        <dbReference type="ARBA" id="ARBA00022884"/>
    </source>
</evidence>
<accession>A0ABM3MY27</accession>
<sequence>MEANPLPLEVDEEGRPQQGSSTGSGSSSGTGYYGHKNGDKRSGSPDGEWRGERRMLDITRDKPVKVCVRVVVPVRDHPKFNFVGKLLGPKGNSLKRLQEDTMCKMAVLGRGSMKDRQKEEELRVSGDPKFAHLSDELHVEISAFATPAEAHARIAYALAELRRFLVPDYNDDIRQEQMLEMQILSSQNEQRRLTPPDSSRSGSEETLPLRDTTQKHRLTGVQPSPAQAALPGGIPINHGANARDFSPPAPTPAPDHLTAAHHQLAAGHTGAHHGVLVGGGVLQQPPTHHILTQNSILGAGGAAAASTARKRPLLGGARAAMSPTKRAVMTLLARARAATHKHAPAWPAPHEHTALLPLIRDEFVTGVGVNINLA</sequence>
<dbReference type="CDD" id="cd22384">
    <property type="entry name" value="KH-I_KHDRBS"/>
    <property type="match status" value="1"/>
</dbReference>
<dbReference type="InterPro" id="IPR045071">
    <property type="entry name" value="BBP-like"/>
</dbReference>